<organism evidence="6 7">
    <name type="scientific">Baia soyae</name>
    <dbReference type="NCBI Taxonomy" id="1544746"/>
    <lineage>
        <taxon>Bacteria</taxon>
        <taxon>Bacillati</taxon>
        <taxon>Bacillota</taxon>
        <taxon>Bacilli</taxon>
        <taxon>Bacillales</taxon>
        <taxon>Thermoactinomycetaceae</taxon>
        <taxon>Baia</taxon>
    </lineage>
</organism>
<accession>A0A4R2RKK6</accession>
<dbReference type="PANTHER" id="PTHR42794:SF1">
    <property type="entry name" value="HEMIN IMPORT ATP-BINDING PROTEIN HMUV"/>
    <property type="match status" value="1"/>
</dbReference>
<keyword evidence="1" id="KW-0813">Transport</keyword>
<dbReference type="PANTHER" id="PTHR42794">
    <property type="entry name" value="HEMIN IMPORT ATP-BINDING PROTEIN HMUV"/>
    <property type="match status" value="1"/>
</dbReference>
<keyword evidence="2" id="KW-0547">Nucleotide-binding</keyword>
<dbReference type="InterPro" id="IPR003593">
    <property type="entry name" value="AAA+_ATPase"/>
</dbReference>
<dbReference type="Gene3D" id="3.40.50.300">
    <property type="entry name" value="P-loop containing nucleotide triphosphate hydrolases"/>
    <property type="match status" value="1"/>
</dbReference>
<dbReference type="FunFam" id="3.40.50.300:FF:000134">
    <property type="entry name" value="Iron-enterobactin ABC transporter ATP-binding protein"/>
    <property type="match status" value="1"/>
</dbReference>
<evidence type="ECO:0000256" key="4">
    <source>
        <dbReference type="ARBA" id="ARBA00022967"/>
    </source>
</evidence>
<dbReference type="InterPro" id="IPR003439">
    <property type="entry name" value="ABC_transporter-like_ATP-bd"/>
</dbReference>
<proteinExistence type="predicted"/>
<dbReference type="PROSITE" id="PS50893">
    <property type="entry name" value="ABC_TRANSPORTER_2"/>
    <property type="match status" value="1"/>
</dbReference>
<dbReference type="Pfam" id="PF00005">
    <property type="entry name" value="ABC_tran"/>
    <property type="match status" value="1"/>
</dbReference>
<name>A0A4R2RKK6_9BACL</name>
<keyword evidence="7" id="KW-1185">Reference proteome</keyword>
<dbReference type="AlphaFoldDB" id="A0A4R2RKK6"/>
<keyword evidence="3 6" id="KW-0067">ATP-binding</keyword>
<protein>
    <submittedName>
        <fullName evidence="6">Iron complex transport system ATP-binding protein</fullName>
    </submittedName>
</protein>
<gene>
    <name evidence="6" type="ORF">EDD57_14012</name>
</gene>
<reference evidence="6 7" key="1">
    <citation type="submission" date="2019-03" db="EMBL/GenBank/DDBJ databases">
        <title>Genomic Encyclopedia of Type Strains, Phase IV (KMG-IV): sequencing the most valuable type-strain genomes for metagenomic binning, comparative biology and taxonomic classification.</title>
        <authorList>
            <person name="Goeker M."/>
        </authorList>
    </citation>
    <scope>NUCLEOTIDE SEQUENCE [LARGE SCALE GENOMIC DNA]</scope>
    <source>
        <strain evidence="6 7">DSM 46831</strain>
    </source>
</reference>
<dbReference type="InterPro" id="IPR027417">
    <property type="entry name" value="P-loop_NTPase"/>
</dbReference>
<keyword evidence="4" id="KW-1278">Translocase</keyword>
<dbReference type="PROSITE" id="PS00211">
    <property type="entry name" value="ABC_TRANSPORTER_1"/>
    <property type="match status" value="1"/>
</dbReference>
<evidence type="ECO:0000313" key="6">
    <source>
        <dbReference type="EMBL" id="TCP64420.1"/>
    </source>
</evidence>
<dbReference type="RefSeq" id="WP_165873788.1">
    <property type="nucleotide sequence ID" value="NZ_SLXV01000040.1"/>
</dbReference>
<evidence type="ECO:0000259" key="5">
    <source>
        <dbReference type="PROSITE" id="PS50893"/>
    </source>
</evidence>
<comment type="caution">
    <text evidence="6">The sequence shown here is derived from an EMBL/GenBank/DDBJ whole genome shotgun (WGS) entry which is preliminary data.</text>
</comment>
<evidence type="ECO:0000256" key="1">
    <source>
        <dbReference type="ARBA" id="ARBA00022448"/>
    </source>
</evidence>
<evidence type="ECO:0000256" key="3">
    <source>
        <dbReference type="ARBA" id="ARBA00022840"/>
    </source>
</evidence>
<dbReference type="GO" id="GO:0005524">
    <property type="term" value="F:ATP binding"/>
    <property type="evidence" value="ECO:0007669"/>
    <property type="project" value="UniProtKB-KW"/>
</dbReference>
<dbReference type="Proteomes" id="UP000294746">
    <property type="component" value="Unassembled WGS sequence"/>
</dbReference>
<dbReference type="GO" id="GO:0016887">
    <property type="term" value="F:ATP hydrolysis activity"/>
    <property type="evidence" value="ECO:0007669"/>
    <property type="project" value="InterPro"/>
</dbReference>
<dbReference type="InterPro" id="IPR017871">
    <property type="entry name" value="ABC_transporter-like_CS"/>
</dbReference>
<dbReference type="EMBL" id="SLXV01000040">
    <property type="protein sequence ID" value="TCP64420.1"/>
    <property type="molecule type" value="Genomic_DNA"/>
</dbReference>
<sequence length="267" mass="29963">MLTIQSVSKHYDTRCVVDGISLQLKRGESIGILGPNGSGKTTLLRMISGELTPDQGEIWLEEQNLSKLKPKARARKIAVLAQELLGDAPFTVREMIEMGRYPYLSRFETLSDRDIDVVDQILQQTNLSDRGHTRITELSGGERQRVAIARALVQEPEILLLDEPTTYLDLEAQWSLLDICKHWQKEKGLTLVMVIHDLNVASLFCDRVLFLQNGKCIAEGTPKEVISASLIEEVYGVSTVVIPHPETGSPQILHQPFMNNPRKEHDS</sequence>
<dbReference type="SUPFAM" id="SSF52540">
    <property type="entry name" value="P-loop containing nucleoside triphosphate hydrolases"/>
    <property type="match status" value="1"/>
</dbReference>
<dbReference type="CDD" id="cd03214">
    <property type="entry name" value="ABC_Iron-Siderophores_B12_Hemin"/>
    <property type="match status" value="1"/>
</dbReference>
<feature type="domain" description="ABC transporter" evidence="5">
    <location>
        <begin position="2"/>
        <end position="238"/>
    </location>
</feature>
<dbReference type="SMART" id="SM00382">
    <property type="entry name" value="AAA"/>
    <property type="match status" value="1"/>
</dbReference>
<evidence type="ECO:0000256" key="2">
    <source>
        <dbReference type="ARBA" id="ARBA00022741"/>
    </source>
</evidence>
<evidence type="ECO:0000313" key="7">
    <source>
        <dbReference type="Proteomes" id="UP000294746"/>
    </source>
</evidence>